<dbReference type="Proteomes" id="UP001597425">
    <property type="component" value="Unassembled WGS sequence"/>
</dbReference>
<evidence type="ECO:0000313" key="3">
    <source>
        <dbReference type="EMBL" id="MFD2311524.1"/>
    </source>
</evidence>
<proteinExistence type="predicted"/>
<reference evidence="4" key="1">
    <citation type="journal article" date="2019" name="Int. J. Syst. Evol. Microbiol.">
        <title>The Global Catalogue of Microorganisms (GCM) 10K type strain sequencing project: providing services to taxonomists for standard genome sequencing and annotation.</title>
        <authorList>
            <consortium name="The Broad Institute Genomics Platform"/>
            <consortium name="The Broad Institute Genome Sequencing Center for Infectious Disease"/>
            <person name="Wu L."/>
            <person name="Ma J."/>
        </authorList>
    </citation>
    <scope>NUCLEOTIDE SEQUENCE [LARGE SCALE GENOMIC DNA]</scope>
    <source>
        <strain evidence="4">KCTC 12848</strain>
    </source>
</reference>
<gene>
    <name evidence="3" type="ORF">ACFSKX_13940</name>
</gene>
<evidence type="ECO:0008006" key="5">
    <source>
        <dbReference type="Google" id="ProtNLM"/>
    </source>
</evidence>
<feature type="transmembrane region" description="Helical" evidence="2">
    <location>
        <begin position="212"/>
        <end position="236"/>
    </location>
</feature>
<sequence length="843" mass="92096">MFQVVSAGKTLRSKPSVEVVQEAVRSFSIPAAQARRLLLKGWVIKDGLTSKQVVEYQTRLQKIGLRVDVFPAGKFDNRALLAKLDFSRKRRARSTPPAKTVVKDAPGVSPAVKPDVAKAEPMQTAGRRASRQADSEREGGDRARAQVEALFADIEVGTGESVLERVQLLLGAVAAALVPGLFVLLAAFCSYSAFRALWRLPQSAMAGEFGPMVAIGCLISLLLIGFVALLLLWPFFAAGKYDAAGQGGMPLKRGDARGLYLLLEVLAQKTGLPIPARLSLYAGAEVVAERVRPADLLARRLSLKLGLGAVCSLSGSELAALVARAAGIYCGRLRGFTALLVLGSARRLQLMQWAFENERTAVAPQGGVAGFLRPLDRALAACGSAMVPVVDRLLNLHRRLTAPVARRLEYRGDSCAARLLGSDGFARFAEKWHQLVHAELVVAGINREAAIAGQRLADYPEAIHWTLQHLDDETRSNIELAMSQTSDAWDSAQAADSERVARVEDLQLPALIEREFSVQKLIERLPEWRQSTSAVVADDGSRPVDNRQLLQASREAEQSLQVLGEYFNRIPLQGLLPQQLPASEELAGMDLQAAVDWLRGKLVEVRDLQRRLGDLRDRGVAIHLGGGLIRIQAGIQPRDYCLSGATPAAADESARDNRVRREEIQSQLDQVFRVFYLRARRAVESMSGDERQAAQAQVKRLEAYRPLQAHLEKLDHYAAVLGLVIDGVSPAGSQRELVQKFYALASKELQLATAAVDNSATLRKLGLAGALEQRVGRAEAPELPTERRGILDALQAMELRCKGASAAIAEHYRIQLAKLLQRCLQREAQMDIRPLRLLRVSGE</sequence>
<feature type="region of interest" description="Disordered" evidence="1">
    <location>
        <begin position="91"/>
        <end position="140"/>
    </location>
</feature>
<keyword evidence="4" id="KW-1185">Reference proteome</keyword>
<keyword evidence="2" id="KW-0812">Transmembrane</keyword>
<dbReference type="EMBL" id="JBHUJD010000019">
    <property type="protein sequence ID" value="MFD2311524.1"/>
    <property type="molecule type" value="Genomic_DNA"/>
</dbReference>
<evidence type="ECO:0000256" key="1">
    <source>
        <dbReference type="SAM" id="MobiDB-lite"/>
    </source>
</evidence>
<protein>
    <recommendedName>
        <fullName evidence="5">Peptidase M48 domain-containing protein</fullName>
    </recommendedName>
</protein>
<feature type="transmembrane region" description="Helical" evidence="2">
    <location>
        <begin position="168"/>
        <end position="191"/>
    </location>
</feature>
<accession>A0ABW5EEJ0</accession>
<comment type="caution">
    <text evidence="3">The sequence shown here is derived from an EMBL/GenBank/DDBJ whole genome shotgun (WGS) entry which is preliminary data.</text>
</comment>
<organism evidence="3 4">
    <name type="scientific">Microbulbifer halophilus</name>
    <dbReference type="NCBI Taxonomy" id="453963"/>
    <lineage>
        <taxon>Bacteria</taxon>
        <taxon>Pseudomonadati</taxon>
        <taxon>Pseudomonadota</taxon>
        <taxon>Gammaproteobacteria</taxon>
        <taxon>Cellvibrionales</taxon>
        <taxon>Microbulbiferaceae</taxon>
        <taxon>Microbulbifer</taxon>
    </lineage>
</organism>
<keyword evidence="2" id="KW-0472">Membrane</keyword>
<feature type="compositionally biased region" description="Basic and acidic residues" evidence="1">
    <location>
        <begin position="131"/>
        <end position="140"/>
    </location>
</feature>
<name>A0ABW5EEJ0_9GAMM</name>
<evidence type="ECO:0000313" key="4">
    <source>
        <dbReference type="Proteomes" id="UP001597425"/>
    </source>
</evidence>
<evidence type="ECO:0000256" key="2">
    <source>
        <dbReference type="SAM" id="Phobius"/>
    </source>
</evidence>
<keyword evidence="2" id="KW-1133">Transmembrane helix</keyword>